<evidence type="ECO:0000256" key="7">
    <source>
        <dbReference type="ARBA" id="ARBA00022605"/>
    </source>
</evidence>
<comment type="caution">
    <text evidence="18">The sequence shown here is derived from an EMBL/GenBank/DDBJ whole genome shotgun (WGS) entry which is preliminary data.</text>
</comment>
<evidence type="ECO:0000256" key="13">
    <source>
        <dbReference type="ARBA" id="ARBA00025634"/>
    </source>
</evidence>
<dbReference type="GO" id="GO:0004049">
    <property type="term" value="F:anthranilate synthase activity"/>
    <property type="evidence" value="ECO:0007669"/>
    <property type="project" value="UniProtKB-EC"/>
</dbReference>
<dbReference type="GO" id="GO:0046872">
    <property type="term" value="F:metal ion binding"/>
    <property type="evidence" value="ECO:0007669"/>
    <property type="project" value="UniProtKB-KW"/>
</dbReference>
<evidence type="ECO:0000259" key="17">
    <source>
        <dbReference type="Pfam" id="PF04715"/>
    </source>
</evidence>
<dbReference type="InterPro" id="IPR005256">
    <property type="entry name" value="Anth_synth_I_PabB"/>
</dbReference>
<keyword evidence="8 15" id="KW-0479">Metal-binding</keyword>
<dbReference type="InterPro" id="IPR015890">
    <property type="entry name" value="Chorismate_C"/>
</dbReference>
<feature type="domain" description="Anthranilate synthase component I N-terminal" evidence="17">
    <location>
        <begin position="13"/>
        <end position="144"/>
    </location>
</feature>
<dbReference type="PANTHER" id="PTHR11236:SF48">
    <property type="entry name" value="ISOCHORISMATE SYNTHASE MENF"/>
    <property type="match status" value="1"/>
</dbReference>
<evidence type="ECO:0000256" key="5">
    <source>
        <dbReference type="ARBA" id="ARBA00012266"/>
    </source>
</evidence>
<evidence type="ECO:0000256" key="9">
    <source>
        <dbReference type="ARBA" id="ARBA00022822"/>
    </source>
</evidence>
<dbReference type="InterPro" id="IPR005801">
    <property type="entry name" value="ADC_synthase"/>
</dbReference>
<dbReference type="AlphaFoldDB" id="A0A846ZHH8"/>
<keyword evidence="10 15" id="KW-0460">Magnesium</keyword>
<evidence type="ECO:0000256" key="12">
    <source>
        <dbReference type="ARBA" id="ARBA00023239"/>
    </source>
</evidence>
<evidence type="ECO:0000256" key="6">
    <source>
        <dbReference type="ARBA" id="ARBA00020653"/>
    </source>
</evidence>
<dbReference type="UniPathway" id="UPA00035">
    <property type="reaction ID" value="UER00040"/>
</dbReference>
<dbReference type="Pfam" id="PF04715">
    <property type="entry name" value="Anth_synt_I_N"/>
    <property type="match status" value="1"/>
</dbReference>
<keyword evidence="12 15" id="KW-0456">Lyase</keyword>
<comment type="catalytic activity">
    <reaction evidence="14 15">
        <text>chorismate + L-glutamine = anthranilate + pyruvate + L-glutamate + H(+)</text>
        <dbReference type="Rhea" id="RHEA:21732"/>
        <dbReference type="ChEBI" id="CHEBI:15361"/>
        <dbReference type="ChEBI" id="CHEBI:15378"/>
        <dbReference type="ChEBI" id="CHEBI:16567"/>
        <dbReference type="ChEBI" id="CHEBI:29748"/>
        <dbReference type="ChEBI" id="CHEBI:29985"/>
        <dbReference type="ChEBI" id="CHEBI:58359"/>
        <dbReference type="EC" id="4.1.3.27"/>
    </reaction>
</comment>
<dbReference type="InterPro" id="IPR019999">
    <property type="entry name" value="Anth_synth_I-like"/>
</dbReference>
<dbReference type="InterPro" id="IPR006805">
    <property type="entry name" value="Anth_synth_I_N"/>
</dbReference>
<organism evidence="18 19">
    <name type="scientific">Leuconostoc holzapfelii</name>
    <dbReference type="NCBI Taxonomy" id="434464"/>
    <lineage>
        <taxon>Bacteria</taxon>
        <taxon>Bacillati</taxon>
        <taxon>Bacillota</taxon>
        <taxon>Bacilli</taxon>
        <taxon>Lactobacillales</taxon>
        <taxon>Lactobacillaceae</taxon>
        <taxon>Leuconostoc</taxon>
    </lineage>
</organism>
<comment type="subunit">
    <text evidence="4 15">Heterotetramer consisting of two non-identical subunits: a beta subunit (TrpG) and a large alpha subunit (TrpE).</text>
</comment>
<comment type="pathway">
    <text evidence="2 15">Amino-acid biosynthesis; L-tryptophan biosynthesis; L-tryptophan from chorismate: step 1/5.</text>
</comment>
<sequence length="457" mass="50009">MTYQTKTITLPELDIVTAYLRLRGDQTMLLENIPFPDEKHQVVMIALQPVHEFQALGQTVTIDGKSCSHPDPLQALSDLVVTGSPAEAKLPMTGGAIGYVGFDTIAAYESLGDTPPDPLNMPDIHMFVYETFVMFDAEHNTVTIVADDTYSHVGDPALTQRVLAVQAKLFTPSVAESQLVVIPEIKTTSNFSKAAFESVVNQAKDYITAGDMFQMVPSQRFSFPVRQDPFDYYRQLRLTNTTAYLSYLDFGNVQIVGASPERLVKVQGRQVVTNPIAGTRHRGQDQTSDEAAAKALLQDEKERAEHEMLVDLGRNDLGKVATYGSVHVTKLMALQKYQHVMHLVSEVVGTMLPDTPAIAALKATLPAGTVSGAPKVRAMQRIYEMEPVKRGVYAGAIGYLTQSDQMDFAIAIRTMVVKDGQGHVQAGAGIVYDSIPENEYQETRNKAQALLGLGASK</sequence>
<evidence type="ECO:0000256" key="15">
    <source>
        <dbReference type="RuleBase" id="RU364045"/>
    </source>
</evidence>
<dbReference type="SUPFAM" id="SSF56322">
    <property type="entry name" value="ADC synthase"/>
    <property type="match status" value="1"/>
</dbReference>
<dbReference type="GO" id="GO:0000162">
    <property type="term" value="P:L-tryptophan biosynthetic process"/>
    <property type="evidence" value="ECO:0007669"/>
    <property type="project" value="UniProtKB-UniPathway"/>
</dbReference>
<evidence type="ECO:0000256" key="11">
    <source>
        <dbReference type="ARBA" id="ARBA00023141"/>
    </source>
</evidence>
<gene>
    <name evidence="15 18" type="primary">trpE</name>
    <name evidence="18" type="ORF">HF966_05675</name>
</gene>
<protein>
    <recommendedName>
        <fullName evidence="6 15">Anthranilate synthase component 1</fullName>
        <ecNumber evidence="5 15">4.1.3.27</ecNumber>
    </recommendedName>
</protein>
<comment type="similarity">
    <text evidence="3 15">Belongs to the anthranilate synthase component I family.</text>
</comment>
<dbReference type="EMBL" id="JAAXPO010000005">
    <property type="protein sequence ID" value="NKZ18662.1"/>
    <property type="molecule type" value="Genomic_DNA"/>
</dbReference>
<keyword evidence="9 15" id="KW-0822">Tryptophan biosynthesis</keyword>
<dbReference type="EC" id="4.1.3.27" evidence="5 15"/>
<name>A0A846ZHH8_9LACO</name>
<evidence type="ECO:0000256" key="3">
    <source>
        <dbReference type="ARBA" id="ARBA00009562"/>
    </source>
</evidence>
<accession>A0A846ZHH8</accession>
<keyword evidence="7 15" id="KW-0028">Amino-acid biosynthesis</keyword>
<dbReference type="Pfam" id="PF00425">
    <property type="entry name" value="Chorismate_bind"/>
    <property type="match status" value="1"/>
</dbReference>
<evidence type="ECO:0000256" key="10">
    <source>
        <dbReference type="ARBA" id="ARBA00022842"/>
    </source>
</evidence>
<dbReference type="Proteomes" id="UP000590460">
    <property type="component" value="Unassembled WGS sequence"/>
</dbReference>
<dbReference type="PRINTS" id="PR00095">
    <property type="entry name" value="ANTSNTHASEI"/>
</dbReference>
<evidence type="ECO:0000313" key="18">
    <source>
        <dbReference type="EMBL" id="NKZ18662.1"/>
    </source>
</evidence>
<reference evidence="18 19" key="1">
    <citation type="submission" date="2020-04" db="EMBL/GenBank/DDBJ databases">
        <title>MicrobeNet Type strains.</title>
        <authorList>
            <person name="Nicholson A.C."/>
        </authorList>
    </citation>
    <scope>NUCLEOTIDE SEQUENCE [LARGE SCALE GENOMIC DNA]</scope>
    <source>
        <strain evidence="18 19">CCUG 54536</strain>
    </source>
</reference>
<proteinExistence type="inferred from homology"/>
<evidence type="ECO:0000256" key="1">
    <source>
        <dbReference type="ARBA" id="ARBA00001946"/>
    </source>
</evidence>
<evidence type="ECO:0000313" key="19">
    <source>
        <dbReference type="Proteomes" id="UP000590460"/>
    </source>
</evidence>
<comment type="function">
    <text evidence="13 15">Part of a heterotetrameric complex that catalyzes the two-step biosynthesis of anthranilate, an intermediate in the biosynthesis of L-tryptophan. In the first step, the glutamine-binding beta subunit (TrpG) of anthranilate synthase (AS) provides the glutamine amidotransferase activity which generates ammonia as a substrate that, along with chorismate, is used in the second step, catalyzed by the large alpha subunit of AS (TrpE) to produce anthranilate. In the absence of TrpG, TrpE can synthesize anthranilate directly from chorismate and high concentrations of ammonia.</text>
</comment>
<evidence type="ECO:0000256" key="2">
    <source>
        <dbReference type="ARBA" id="ARBA00004873"/>
    </source>
</evidence>
<dbReference type="Gene3D" id="3.60.120.10">
    <property type="entry name" value="Anthranilate synthase"/>
    <property type="match status" value="1"/>
</dbReference>
<dbReference type="NCBIfam" id="TIGR00564">
    <property type="entry name" value="trpE_most"/>
    <property type="match status" value="1"/>
</dbReference>
<comment type="cofactor">
    <cofactor evidence="1 15">
        <name>Mg(2+)</name>
        <dbReference type="ChEBI" id="CHEBI:18420"/>
    </cofactor>
</comment>
<evidence type="ECO:0000256" key="8">
    <source>
        <dbReference type="ARBA" id="ARBA00022723"/>
    </source>
</evidence>
<dbReference type="RefSeq" id="WP_168677004.1">
    <property type="nucleotide sequence ID" value="NZ_BPKV01000007.1"/>
</dbReference>
<evidence type="ECO:0000256" key="14">
    <source>
        <dbReference type="ARBA" id="ARBA00047683"/>
    </source>
</evidence>
<feature type="domain" description="Chorismate-utilising enzyme C-terminal" evidence="16">
    <location>
        <begin position="193"/>
        <end position="446"/>
    </location>
</feature>
<keyword evidence="11 15" id="KW-0057">Aromatic amino acid biosynthesis</keyword>
<dbReference type="PANTHER" id="PTHR11236">
    <property type="entry name" value="AMINOBENZOATE/ANTHRANILATE SYNTHASE"/>
    <property type="match status" value="1"/>
</dbReference>
<evidence type="ECO:0000256" key="4">
    <source>
        <dbReference type="ARBA" id="ARBA00011575"/>
    </source>
</evidence>
<evidence type="ECO:0000259" key="16">
    <source>
        <dbReference type="Pfam" id="PF00425"/>
    </source>
</evidence>